<proteinExistence type="predicted"/>
<reference evidence="1 2" key="1">
    <citation type="submission" date="2019-03" db="EMBL/GenBank/DDBJ databases">
        <title>First draft genome of Liparis tanakae, snailfish: a comprehensive survey of snailfish specific genes.</title>
        <authorList>
            <person name="Kim W."/>
            <person name="Song I."/>
            <person name="Jeong J.-H."/>
            <person name="Kim D."/>
            <person name="Kim S."/>
            <person name="Ryu S."/>
            <person name="Song J.Y."/>
            <person name="Lee S.K."/>
        </authorList>
    </citation>
    <scope>NUCLEOTIDE SEQUENCE [LARGE SCALE GENOMIC DNA]</scope>
    <source>
        <tissue evidence="1">Muscle</tissue>
    </source>
</reference>
<protein>
    <submittedName>
        <fullName evidence="1">Uncharacterized protein</fullName>
    </submittedName>
</protein>
<evidence type="ECO:0000313" key="2">
    <source>
        <dbReference type="Proteomes" id="UP000314294"/>
    </source>
</evidence>
<gene>
    <name evidence="1" type="ORF">EYF80_051340</name>
</gene>
<dbReference type="OrthoDB" id="8850944at2759"/>
<dbReference type="Proteomes" id="UP000314294">
    <property type="component" value="Unassembled WGS sequence"/>
</dbReference>
<comment type="caution">
    <text evidence="1">The sequence shown here is derived from an EMBL/GenBank/DDBJ whole genome shotgun (WGS) entry which is preliminary data.</text>
</comment>
<organism evidence="1 2">
    <name type="scientific">Liparis tanakae</name>
    <name type="common">Tanaka's snailfish</name>
    <dbReference type="NCBI Taxonomy" id="230148"/>
    <lineage>
        <taxon>Eukaryota</taxon>
        <taxon>Metazoa</taxon>
        <taxon>Chordata</taxon>
        <taxon>Craniata</taxon>
        <taxon>Vertebrata</taxon>
        <taxon>Euteleostomi</taxon>
        <taxon>Actinopterygii</taxon>
        <taxon>Neopterygii</taxon>
        <taxon>Teleostei</taxon>
        <taxon>Neoteleostei</taxon>
        <taxon>Acanthomorphata</taxon>
        <taxon>Eupercaria</taxon>
        <taxon>Perciformes</taxon>
        <taxon>Cottioidei</taxon>
        <taxon>Cottales</taxon>
        <taxon>Liparidae</taxon>
        <taxon>Liparis</taxon>
    </lineage>
</organism>
<dbReference type="EMBL" id="SRLO01001367">
    <property type="protein sequence ID" value="TNN38506.1"/>
    <property type="molecule type" value="Genomic_DNA"/>
</dbReference>
<keyword evidence="2" id="KW-1185">Reference proteome</keyword>
<evidence type="ECO:0000313" key="1">
    <source>
        <dbReference type="EMBL" id="TNN38506.1"/>
    </source>
</evidence>
<accession>A0A4Z2FB81</accession>
<sequence length="343" mass="38936">MGAKPTIYCSPLWSEYDDMALRLYEFALEQPCLLPDVDIDPSLLKYSGLDSNAMLRSYSNELIDKVPGYVDRLGSGLGSMTSFPNAVGLGALVLSIIMELFMKSSTGAADDSANLFRRVFAEEKASGVRDTMSEYVKRHEMHMKDQRLLQMEIQRLETQLSNHLTVLKNSLLHDGQMGSRGFKIWVNGASFHLQMLIHEARLNSQTCIRATDSVHIIGATINAYSRDLDHMLKAYRAHLTSTTRIHFNLNCLGYGCYEHLTTCYIENNVKNCNRHEKNFNPRSYCYSPCVMEPFMNNVFSKYEGLKSHFVNIKDNLNLHINQHDSLTLASARKVPGIRSRLYG</sequence>
<name>A0A4Z2FB81_9TELE</name>
<dbReference type="AlphaFoldDB" id="A0A4Z2FB81"/>